<dbReference type="InterPro" id="IPR049785">
    <property type="entry name" value="GT-D-like_firm"/>
</dbReference>
<proteinExistence type="predicted"/>
<keyword evidence="3" id="KW-1185">Reference proteome</keyword>
<dbReference type="Pfam" id="PF22882">
    <property type="entry name" value="GT-D-like"/>
    <property type="match status" value="1"/>
</dbReference>
<organism evidence="2 3">
    <name type="scientific">Bacillus taeanensis</name>
    <dbReference type="NCBI Taxonomy" id="273032"/>
    <lineage>
        <taxon>Bacteria</taxon>
        <taxon>Bacillati</taxon>
        <taxon>Bacillota</taxon>
        <taxon>Bacilli</taxon>
        <taxon>Bacillales</taxon>
        <taxon>Bacillaceae</taxon>
        <taxon>Bacillus</taxon>
    </lineage>
</organism>
<accession>A0A366Y0N5</accession>
<feature type="domain" description="GT-D fold-like" evidence="1">
    <location>
        <begin position="15"/>
        <end position="240"/>
    </location>
</feature>
<dbReference type="InterPro" id="IPR055171">
    <property type="entry name" value="GT-D-like"/>
</dbReference>
<gene>
    <name evidence="2" type="ORF">DS031_08910</name>
</gene>
<sequence>MKTIEHPEKKRNVLSSGKVMDHINTALEKKLPCAVVSVGATESFVMAQYRVLLEEEFMSHPEARIANQGIKSGFHHRGIRFPNIKARDELIDAVKKAHIIGYNIIVYDMNAGELTDKVFEAYNICPKYVFEANLRRVIMFSQQKKFEKMLSDKKILLISSIAEEAKDALNKKWKEKLNFNIVGTIPIYEYEDIPEVKQKIAAYDFDLCLLAAGTNAVILASHIAEKYGKVAVDIGSGMQSFITNEIVEDTWLTYVIGIDRIMNM</sequence>
<evidence type="ECO:0000313" key="3">
    <source>
        <dbReference type="Proteomes" id="UP000253314"/>
    </source>
</evidence>
<dbReference type="OrthoDB" id="2655332at2"/>
<evidence type="ECO:0000259" key="1">
    <source>
        <dbReference type="Pfam" id="PF22882"/>
    </source>
</evidence>
<dbReference type="Proteomes" id="UP000253314">
    <property type="component" value="Unassembled WGS sequence"/>
</dbReference>
<name>A0A366Y0N5_9BACI</name>
<reference evidence="2 3" key="1">
    <citation type="submission" date="2018-07" db="EMBL/GenBank/DDBJ databases">
        <title>Lottiidibacillus patelloidae gen. nov., sp. nov., isolated from the intestinal tract of a marine limpet and the reclassification of B. taeanensis BH030017T, B. algicola KMM 3737T and B. hwajinpoensis SW-72T as genus Lottiidibacillus.</title>
        <authorList>
            <person name="Liu R."/>
            <person name="Huang Z."/>
        </authorList>
    </citation>
    <scope>NUCLEOTIDE SEQUENCE [LARGE SCALE GENOMIC DNA]</scope>
    <source>
        <strain evidence="2 3">BH030017</strain>
    </source>
</reference>
<dbReference type="EMBL" id="QOCW01000007">
    <property type="protein sequence ID" value="RBW69964.1"/>
    <property type="molecule type" value="Genomic_DNA"/>
</dbReference>
<dbReference type="NCBIfam" id="NF040628">
    <property type="entry name" value="GT-D_rel"/>
    <property type="match status" value="1"/>
</dbReference>
<dbReference type="RefSeq" id="WP_113805720.1">
    <property type="nucleotide sequence ID" value="NZ_QOCW01000007.1"/>
</dbReference>
<evidence type="ECO:0000313" key="2">
    <source>
        <dbReference type="EMBL" id="RBW69964.1"/>
    </source>
</evidence>
<comment type="caution">
    <text evidence="2">The sequence shown here is derived from an EMBL/GenBank/DDBJ whole genome shotgun (WGS) entry which is preliminary data.</text>
</comment>
<protein>
    <recommendedName>
        <fullName evidence="1">GT-D fold-like domain-containing protein</fullName>
    </recommendedName>
</protein>
<dbReference type="AlphaFoldDB" id="A0A366Y0N5"/>